<dbReference type="Gene3D" id="1.10.357.70">
    <property type="entry name" value="Exocyst complex component Sec6, C-terminal domain"/>
    <property type="match status" value="1"/>
</dbReference>
<dbReference type="GO" id="GO:0000149">
    <property type="term" value="F:SNARE binding"/>
    <property type="evidence" value="ECO:0007669"/>
    <property type="project" value="TreeGrafter"/>
</dbReference>
<accession>A0A8H7ZQL6</accession>
<comment type="similarity">
    <text evidence="1">Belongs to the SEC6 family.</text>
</comment>
<dbReference type="PANTHER" id="PTHR21292">
    <property type="entry name" value="EXOCYST COMPLEX COMPONENT SEC6-RELATED"/>
    <property type="match status" value="1"/>
</dbReference>
<keyword evidence="6" id="KW-1185">Reference proteome</keyword>
<dbReference type="InterPro" id="IPR042532">
    <property type="entry name" value="EXOC3/Sec6_C"/>
</dbReference>
<dbReference type="InterPro" id="IPR010326">
    <property type="entry name" value="EXOC3/Sec6"/>
</dbReference>
<dbReference type="GO" id="GO:0051601">
    <property type="term" value="P:exocyst localization"/>
    <property type="evidence" value="ECO:0007669"/>
    <property type="project" value="TreeGrafter"/>
</dbReference>
<dbReference type="Proteomes" id="UP000673691">
    <property type="component" value="Unassembled WGS sequence"/>
</dbReference>
<dbReference type="AlphaFoldDB" id="A0A8H7ZQL6"/>
<dbReference type="OrthoDB" id="190098at2759"/>
<dbReference type="PANTHER" id="PTHR21292:SF1">
    <property type="entry name" value="EXOCYST COMPLEX COMPONENT 3"/>
    <property type="match status" value="1"/>
</dbReference>
<feature type="non-terminal residue" evidence="5">
    <location>
        <position position="306"/>
    </location>
</feature>
<evidence type="ECO:0000313" key="6">
    <source>
        <dbReference type="Proteomes" id="UP000673691"/>
    </source>
</evidence>
<gene>
    <name evidence="5" type="ORF">BJ554DRAFT_2372</name>
</gene>
<comment type="caution">
    <text evidence="5">The sequence shown here is derived from an EMBL/GenBank/DDBJ whole genome shotgun (WGS) entry which is preliminary data.</text>
</comment>
<evidence type="ECO:0000256" key="2">
    <source>
        <dbReference type="ARBA" id="ARBA00022448"/>
    </source>
</evidence>
<dbReference type="Pfam" id="PF06046">
    <property type="entry name" value="Sec6"/>
    <property type="match status" value="2"/>
</dbReference>
<dbReference type="GO" id="GO:0006887">
    <property type="term" value="P:exocytosis"/>
    <property type="evidence" value="ECO:0007669"/>
    <property type="project" value="UniProtKB-KW"/>
</dbReference>
<feature type="region of interest" description="Disordered" evidence="4">
    <location>
        <begin position="1"/>
        <end position="21"/>
    </location>
</feature>
<proteinExistence type="inferred from homology"/>
<evidence type="ECO:0000256" key="1">
    <source>
        <dbReference type="ARBA" id="ARBA00009447"/>
    </source>
</evidence>
<name>A0A8H7ZQL6_9FUNG</name>
<reference evidence="5 6" key="1">
    <citation type="journal article" name="Sci. Rep.">
        <title>Genome-scale phylogenetic analyses confirm Olpidium as the closest living zoosporic fungus to the non-flagellated, terrestrial fungi.</title>
        <authorList>
            <person name="Chang Y."/>
            <person name="Rochon D."/>
            <person name="Sekimoto S."/>
            <person name="Wang Y."/>
            <person name="Chovatia M."/>
            <person name="Sandor L."/>
            <person name="Salamov A."/>
            <person name="Grigoriev I.V."/>
            <person name="Stajich J.E."/>
            <person name="Spatafora J.W."/>
        </authorList>
    </citation>
    <scope>NUCLEOTIDE SEQUENCE [LARGE SCALE GENOMIC DNA]</scope>
    <source>
        <strain evidence="5">S191</strain>
    </source>
</reference>
<evidence type="ECO:0000256" key="4">
    <source>
        <dbReference type="SAM" id="MobiDB-lite"/>
    </source>
</evidence>
<sequence length="306" mass="34800">MANLLKTEQSDFVSRENPPEADANGVYGTQAAVIMFQMCVACLRDAQKKWTDLLESEFRKQVERPQEGADGLVDYVIAVANDHLRCGEFAEGIARRMDRVIEDACKPRMNEALNGCVDGFMKVARHADQILIDIAFHDVRGVFAQLFTGPWYDGDLMSLIILTLNDYLTDYQQHLQEYLLSKLTGDMLDRFLASYIEAMRNKGSKFRIPAALDRMTADIAMSVEFFSRFKSAKRVEKAFDVLHKLQTLLGSSKKMVFLDYYSLKKAYNDVPLAFVEDILSKRDDMDKASLKDAMESIRAKAKEEPI</sequence>
<feature type="compositionally biased region" description="Polar residues" evidence="4">
    <location>
        <begin position="1"/>
        <end position="12"/>
    </location>
</feature>
<dbReference type="GO" id="GO:0000145">
    <property type="term" value="C:exocyst"/>
    <property type="evidence" value="ECO:0007669"/>
    <property type="project" value="InterPro"/>
</dbReference>
<organism evidence="5 6">
    <name type="scientific">Olpidium bornovanus</name>
    <dbReference type="NCBI Taxonomy" id="278681"/>
    <lineage>
        <taxon>Eukaryota</taxon>
        <taxon>Fungi</taxon>
        <taxon>Fungi incertae sedis</taxon>
        <taxon>Olpidiomycota</taxon>
        <taxon>Olpidiomycotina</taxon>
        <taxon>Olpidiomycetes</taxon>
        <taxon>Olpidiales</taxon>
        <taxon>Olpidiaceae</taxon>
        <taxon>Olpidium</taxon>
    </lineage>
</organism>
<keyword evidence="3" id="KW-0268">Exocytosis</keyword>
<keyword evidence="2" id="KW-0813">Transport</keyword>
<protein>
    <submittedName>
        <fullName evidence="5">Exocyst complex component Sec6</fullName>
    </submittedName>
</protein>
<evidence type="ECO:0000313" key="5">
    <source>
        <dbReference type="EMBL" id="KAG5457574.1"/>
    </source>
</evidence>
<dbReference type="EMBL" id="JAEFCI010009832">
    <property type="protein sequence ID" value="KAG5457574.1"/>
    <property type="molecule type" value="Genomic_DNA"/>
</dbReference>
<evidence type="ECO:0000256" key="3">
    <source>
        <dbReference type="ARBA" id="ARBA00022483"/>
    </source>
</evidence>
<dbReference type="Gene3D" id="1.10.357.50">
    <property type="match status" value="2"/>
</dbReference>